<dbReference type="InterPro" id="IPR043519">
    <property type="entry name" value="NT_sf"/>
</dbReference>
<accession>A0A178CL08</accession>
<comment type="caution">
    <text evidence="2">The sequence shown here is derived from an EMBL/GenBank/DDBJ whole genome shotgun (WGS) entry which is preliminary data.</text>
</comment>
<organism evidence="2 3">
    <name type="scientific">Fonsecaea nubica</name>
    <dbReference type="NCBI Taxonomy" id="856822"/>
    <lineage>
        <taxon>Eukaryota</taxon>
        <taxon>Fungi</taxon>
        <taxon>Dikarya</taxon>
        <taxon>Ascomycota</taxon>
        <taxon>Pezizomycotina</taxon>
        <taxon>Eurotiomycetes</taxon>
        <taxon>Chaetothyriomycetidae</taxon>
        <taxon>Chaetothyriales</taxon>
        <taxon>Herpotrichiellaceae</taxon>
        <taxon>Fonsecaea</taxon>
    </lineage>
</organism>
<feature type="domain" description="Poly(A) polymerase nucleotidyltransferase" evidence="1">
    <location>
        <begin position="17"/>
        <end position="111"/>
    </location>
</feature>
<dbReference type="OrthoDB" id="412748at2759"/>
<dbReference type="Gene3D" id="3.30.460.10">
    <property type="entry name" value="Beta Polymerase, domain 2"/>
    <property type="match status" value="1"/>
</dbReference>
<dbReference type="EMBL" id="LVCJ01000080">
    <property type="protein sequence ID" value="OAL29705.1"/>
    <property type="molecule type" value="Genomic_DNA"/>
</dbReference>
<sequence>MQSTVAVIRLNPPKEIKPIAVARAELESVDRTAELQNPGGIHVQRENNYEGQKENRKADACSRALEQKVTLEFVREVSRKHGLPPSKINTFGIRVYPYGSYRLGVVGPVSQSGPAEVFSKVPQPKVLDRVLQLDLEILQSTVFTGEKFFDMQGFNSLHVSHRKLRALLSDSAVTPGIPPSKASGSFMYGQLRAIRATSFANESSSTKSGQFSRFSTQWSSTSCVFPGGKIFNVLSSQHHQAVNILRLKDHKPPSRRARLVRKCIISPWISLSHFRRPDQMQLRSRRLYRSSITFPGYKPSDIENDTRIKLTLHMPFREIDELLRLDDERFETFPEAFEDWRQVHGPSAELTENIWVERGLFNGALGTVRDIV</sequence>
<dbReference type="Pfam" id="PF20750">
    <property type="entry name" value="PAP_NTPase"/>
    <property type="match status" value="1"/>
</dbReference>
<name>A0A178CL08_9EURO</name>
<protein>
    <submittedName>
        <fullName evidence="2">Ef hand domain containing protein</fullName>
    </submittedName>
</protein>
<proteinExistence type="predicted"/>
<dbReference type="Proteomes" id="UP000185904">
    <property type="component" value="Unassembled WGS sequence"/>
</dbReference>
<dbReference type="AlphaFoldDB" id="A0A178CL08"/>
<dbReference type="RefSeq" id="XP_022496635.1">
    <property type="nucleotide sequence ID" value="XM_022647361.1"/>
</dbReference>
<gene>
    <name evidence="2" type="ORF">AYO20_09089</name>
</gene>
<dbReference type="InterPro" id="IPR048840">
    <property type="entry name" value="PolA_pol_NTPase"/>
</dbReference>
<evidence type="ECO:0000259" key="1">
    <source>
        <dbReference type="Pfam" id="PF20750"/>
    </source>
</evidence>
<dbReference type="GeneID" id="34592489"/>
<reference evidence="2 3" key="1">
    <citation type="submission" date="2016-03" db="EMBL/GenBank/DDBJ databases">
        <title>The draft genome sequence of Fonsecaea nubica causative agent of cutaneous subcutaneous infection in human host.</title>
        <authorList>
            <person name="Costa F."/>
            <person name="Sybren D.H."/>
            <person name="Raittz R.T."/>
            <person name="Weiss V.A."/>
            <person name="Leao A.C."/>
            <person name="Gomes R."/>
            <person name="De Souza E.M."/>
            <person name="Pedrosa F.O."/>
            <person name="Steffens M.B."/>
            <person name="Bombassaro A."/>
            <person name="Tadra-Sfeir M.Z."/>
            <person name="Moreno L.F."/>
            <person name="Najafzadeh M.J."/>
            <person name="Felipe M.S."/>
            <person name="Teixeira M."/>
            <person name="Sun J."/>
            <person name="Xi L."/>
            <person name="Castro M.A."/>
            <person name="Vicente V.A."/>
        </authorList>
    </citation>
    <scope>NUCLEOTIDE SEQUENCE [LARGE SCALE GENOMIC DNA]</scope>
    <source>
        <strain evidence="2 3">CBS 269.64</strain>
    </source>
</reference>
<keyword evidence="3" id="KW-1185">Reference proteome</keyword>
<evidence type="ECO:0000313" key="2">
    <source>
        <dbReference type="EMBL" id="OAL29705.1"/>
    </source>
</evidence>
<evidence type="ECO:0000313" key="3">
    <source>
        <dbReference type="Proteomes" id="UP000185904"/>
    </source>
</evidence>